<name>A0A1I6MJM6_9BACT</name>
<dbReference type="PROSITE" id="PS51352">
    <property type="entry name" value="THIOREDOXIN_2"/>
    <property type="match status" value="1"/>
</dbReference>
<evidence type="ECO:0000256" key="2">
    <source>
        <dbReference type="SAM" id="SignalP"/>
    </source>
</evidence>
<keyword evidence="2" id="KW-0732">Signal</keyword>
<evidence type="ECO:0000259" key="3">
    <source>
        <dbReference type="PROSITE" id="PS51352"/>
    </source>
</evidence>
<dbReference type="AlphaFoldDB" id="A0A1I6MJM6"/>
<protein>
    <submittedName>
        <fullName evidence="4">Protein-disulfide isomerase</fullName>
    </submittedName>
</protein>
<dbReference type="PROSITE" id="PS51257">
    <property type="entry name" value="PROKAR_LIPOPROTEIN"/>
    <property type="match status" value="1"/>
</dbReference>
<comment type="similarity">
    <text evidence="1">Belongs to the thioredoxin family. DsbA subfamily.</text>
</comment>
<dbReference type="InterPro" id="IPR012336">
    <property type="entry name" value="Thioredoxin-like_fold"/>
</dbReference>
<feature type="signal peptide" evidence="2">
    <location>
        <begin position="1"/>
        <end position="20"/>
    </location>
</feature>
<accession>A0A1I6MJM6</accession>
<dbReference type="STRING" id="474950.SAMN05421771_2800"/>
<dbReference type="PANTHER" id="PTHR13887">
    <property type="entry name" value="GLUTATHIONE S-TRANSFERASE KAPPA"/>
    <property type="match status" value="1"/>
</dbReference>
<dbReference type="RefSeq" id="WP_089839709.1">
    <property type="nucleotide sequence ID" value="NZ_FOZL01000001.1"/>
</dbReference>
<evidence type="ECO:0000313" key="4">
    <source>
        <dbReference type="EMBL" id="SFS15872.1"/>
    </source>
</evidence>
<dbReference type="SUPFAM" id="SSF52833">
    <property type="entry name" value="Thioredoxin-like"/>
    <property type="match status" value="1"/>
</dbReference>
<dbReference type="Gene3D" id="3.40.30.10">
    <property type="entry name" value="Glutaredoxin"/>
    <property type="match status" value="1"/>
</dbReference>
<dbReference type="InterPro" id="IPR036249">
    <property type="entry name" value="Thioredoxin-like_sf"/>
</dbReference>
<keyword evidence="4" id="KW-0413">Isomerase</keyword>
<feature type="chain" id="PRO_5011601819" evidence="2">
    <location>
        <begin position="21"/>
        <end position="302"/>
    </location>
</feature>
<dbReference type="EMBL" id="FOZL01000001">
    <property type="protein sequence ID" value="SFS15872.1"/>
    <property type="molecule type" value="Genomic_DNA"/>
</dbReference>
<dbReference type="OrthoDB" id="117402at2"/>
<dbReference type="Proteomes" id="UP000199024">
    <property type="component" value="Unassembled WGS sequence"/>
</dbReference>
<sequence length="302" mass="32262">MLRSFVLLMLGLTAACGAQGAEVTPELAHRMESMLREKVRFSPGTSIQFGTRKASEIPGYDAVEVKYASLDGGAGTIALLVSKDGTKMAQFTSYDIHADPKVAFPLGDRPARGGPVGAPVEIVNYDDLECPFCARLHASIFPALIDRYKDQVRVVYRSFPSDGHPWAMRAAIDTDCVAAESAPAFWAAVDTMHARAAEYGGPERQLKVAEKQIDDETRGVGRVFGVEPKRLETCIAAQDPKAERESLAKGAALGVGSTPTLFINGLRIEGAVPLEFLFGVIDEALVAAGQVPPAKYVAPAAK</sequence>
<proteinExistence type="inferred from homology"/>
<evidence type="ECO:0000256" key="1">
    <source>
        <dbReference type="ARBA" id="ARBA00005791"/>
    </source>
</evidence>
<keyword evidence="5" id="KW-1185">Reference proteome</keyword>
<dbReference type="PANTHER" id="PTHR13887:SF56">
    <property type="entry name" value="THIOREDOXIN-LIKE REDUCTASE RV2466C"/>
    <property type="match status" value="1"/>
</dbReference>
<dbReference type="GO" id="GO:0016853">
    <property type="term" value="F:isomerase activity"/>
    <property type="evidence" value="ECO:0007669"/>
    <property type="project" value="UniProtKB-KW"/>
</dbReference>
<evidence type="ECO:0000313" key="5">
    <source>
        <dbReference type="Proteomes" id="UP000199024"/>
    </source>
</evidence>
<feature type="domain" description="Thioredoxin" evidence="3">
    <location>
        <begin position="82"/>
        <end position="286"/>
    </location>
</feature>
<reference evidence="4 5" key="1">
    <citation type="submission" date="2016-10" db="EMBL/GenBank/DDBJ databases">
        <authorList>
            <person name="de Groot N.N."/>
        </authorList>
    </citation>
    <scope>NUCLEOTIDE SEQUENCE [LARGE SCALE GENOMIC DNA]</scope>
    <source>
        <strain evidence="4 5">DSM 21001</strain>
    </source>
</reference>
<dbReference type="Pfam" id="PF13462">
    <property type="entry name" value="Thioredoxin_4"/>
    <property type="match status" value="1"/>
</dbReference>
<gene>
    <name evidence="4" type="ORF">SAMN05421771_2800</name>
</gene>
<organism evidence="4 5">
    <name type="scientific">Granulicella pectinivorans</name>
    <dbReference type="NCBI Taxonomy" id="474950"/>
    <lineage>
        <taxon>Bacteria</taxon>
        <taxon>Pseudomonadati</taxon>
        <taxon>Acidobacteriota</taxon>
        <taxon>Terriglobia</taxon>
        <taxon>Terriglobales</taxon>
        <taxon>Acidobacteriaceae</taxon>
        <taxon>Granulicella</taxon>
    </lineage>
</organism>
<dbReference type="InterPro" id="IPR013766">
    <property type="entry name" value="Thioredoxin_domain"/>
</dbReference>